<sequence length="441" mass="50306">MEIEIKNFFITNQIPLDRKFLVAASGGPDSMALVDLLRQMGVDLAVAHLDHQMREGSEQESVVLQDYCTKYNLPLHETTWPKSAHPQNGLEAAARDYRYAFLEKTADKIGARYLLTAHHGDDLLENIMIKFLRSGIPREMASLKAVSHRKDLIVLRPLLPYSKADLLAYVEKKNIPYVVDQTNSEAITVRNRLRKQVIPLLKAENPDLIKNALRFSQEVGATEAFFARQTRSLPEFTELLGAIRIDQEKMACDLEIEKAYLEDLIEKKYNERVQLNRALLAAKKAQEKGGLRIQFYQQYCWIYPVKEIAEQKQQSIKLDQPFVFQGRSFQLTVKKDAGSKAKKLVAVLPLKKKMDKEIENISFGSLPVGQKVLLPDGHHAKNKKLFAEKGIPSSLRSRCLAMMAGQEVLFIEHCYQLREENGSKMYLYELDLGAKERSLSN</sequence>
<protein>
    <recommendedName>
        <fullName evidence="6">tRNA(Ile)-lysidine synthase</fullName>
        <ecNumber evidence="6">6.3.4.19</ecNumber>
    </recommendedName>
    <alternativeName>
        <fullName evidence="6">tRNA(Ile)-2-lysyl-cytidine synthase</fullName>
    </alternativeName>
    <alternativeName>
        <fullName evidence="6">tRNA(Ile)-lysidine synthetase</fullName>
    </alternativeName>
</protein>
<dbReference type="GO" id="GO:0006400">
    <property type="term" value="P:tRNA modification"/>
    <property type="evidence" value="ECO:0007669"/>
    <property type="project" value="UniProtKB-UniRule"/>
</dbReference>
<feature type="binding site" evidence="6">
    <location>
        <begin position="25"/>
        <end position="30"/>
    </location>
    <ligand>
        <name>ATP</name>
        <dbReference type="ChEBI" id="CHEBI:30616"/>
    </ligand>
</feature>
<evidence type="ECO:0000256" key="6">
    <source>
        <dbReference type="HAMAP-Rule" id="MF_01161"/>
    </source>
</evidence>
<keyword evidence="3 6" id="KW-0547">Nucleotide-binding</keyword>
<evidence type="ECO:0000256" key="5">
    <source>
        <dbReference type="ARBA" id="ARBA00048539"/>
    </source>
</evidence>
<comment type="function">
    <text evidence="6">Ligates lysine onto the cytidine present at position 34 of the AUA codon-specific tRNA(Ile) that contains the anticodon CAU, in an ATP-dependent manner. Cytidine is converted to lysidine, thus changing the amino acid specificity of the tRNA from methionine to isoleucine.</text>
</comment>
<dbReference type="NCBIfam" id="TIGR02432">
    <property type="entry name" value="lysidine_TilS_N"/>
    <property type="match status" value="1"/>
</dbReference>
<dbReference type="InterPro" id="IPR011063">
    <property type="entry name" value="TilS/TtcA_N"/>
</dbReference>
<dbReference type="InterPro" id="IPR014729">
    <property type="entry name" value="Rossmann-like_a/b/a_fold"/>
</dbReference>
<comment type="subcellular location">
    <subcellularLocation>
        <location evidence="6">Cytoplasm</location>
    </subcellularLocation>
</comment>
<dbReference type="EMBL" id="VUMW01000001">
    <property type="protein sequence ID" value="MST79034.1"/>
    <property type="molecule type" value="Genomic_DNA"/>
</dbReference>
<dbReference type="AlphaFoldDB" id="A0A844FKE6"/>
<organism evidence="8 9">
    <name type="scientific">Lactobacillus equicursoris</name>
    <dbReference type="NCBI Taxonomy" id="420645"/>
    <lineage>
        <taxon>Bacteria</taxon>
        <taxon>Bacillati</taxon>
        <taxon>Bacillota</taxon>
        <taxon>Bacilli</taxon>
        <taxon>Lactobacillales</taxon>
        <taxon>Lactobacillaceae</taxon>
        <taxon>Lactobacillus</taxon>
    </lineage>
</organism>
<dbReference type="Proteomes" id="UP000452141">
    <property type="component" value="Unassembled WGS sequence"/>
</dbReference>
<dbReference type="CDD" id="cd01992">
    <property type="entry name" value="TilS_N"/>
    <property type="match status" value="1"/>
</dbReference>
<evidence type="ECO:0000256" key="4">
    <source>
        <dbReference type="ARBA" id="ARBA00022840"/>
    </source>
</evidence>
<dbReference type="InterPro" id="IPR012795">
    <property type="entry name" value="tRNA_Ile_lys_synt_N"/>
</dbReference>
<dbReference type="RefSeq" id="WP_154486212.1">
    <property type="nucleotide sequence ID" value="NZ_VUMW01000001.1"/>
</dbReference>
<gene>
    <name evidence="6 8" type="primary">tilS</name>
    <name evidence="8" type="ORF">FYJ61_00750</name>
</gene>
<feature type="domain" description="tRNA(Ile)-lysidine/2-thiocytidine synthase N-terminal" evidence="7">
    <location>
        <begin position="19"/>
        <end position="196"/>
    </location>
</feature>
<keyword evidence="2 6" id="KW-0819">tRNA processing</keyword>
<keyword evidence="6" id="KW-0963">Cytoplasm</keyword>
<comment type="catalytic activity">
    <reaction evidence="5 6">
        <text>cytidine(34) in tRNA(Ile2) + L-lysine + ATP = lysidine(34) in tRNA(Ile2) + AMP + diphosphate + H(+)</text>
        <dbReference type="Rhea" id="RHEA:43744"/>
        <dbReference type="Rhea" id="RHEA-COMP:10625"/>
        <dbReference type="Rhea" id="RHEA-COMP:10670"/>
        <dbReference type="ChEBI" id="CHEBI:15378"/>
        <dbReference type="ChEBI" id="CHEBI:30616"/>
        <dbReference type="ChEBI" id="CHEBI:32551"/>
        <dbReference type="ChEBI" id="CHEBI:33019"/>
        <dbReference type="ChEBI" id="CHEBI:82748"/>
        <dbReference type="ChEBI" id="CHEBI:83665"/>
        <dbReference type="ChEBI" id="CHEBI:456215"/>
        <dbReference type="EC" id="6.3.4.19"/>
    </reaction>
</comment>
<dbReference type="Pfam" id="PF01171">
    <property type="entry name" value="ATP_bind_3"/>
    <property type="match status" value="1"/>
</dbReference>
<comment type="caution">
    <text evidence="8">The sequence shown here is derived from an EMBL/GenBank/DDBJ whole genome shotgun (WGS) entry which is preliminary data.</text>
</comment>
<dbReference type="PANTHER" id="PTHR43033:SF1">
    <property type="entry name" value="TRNA(ILE)-LYSIDINE SYNTHASE-RELATED"/>
    <property type="match status" value="1"/>
</dbReference>
<reference evidence="8 9" key="1">
    <citation type="submission" date="2019-08" db="EMBL/GenBank/DDBJ databases">
        <title>In-depth cultivation of the pig gut microbiome towards novel bacterial diversity and tailored functional studies.</title>
        <authorList>
            <person name="Wylensek D."/>
            <person name="Hitch T.C.A."/>
            <person name="Clavel T."/>
        </authorList>
    </citation>
    <scope>NUCLEOTIDE SEQUENCE [LARGE SCALE GENOMIC DNA]</scope>
    <source>
        <strain evidence="8 9">WCA-470BD-2E</strain>
    </source>
</reference>
<dbReference type="PANTHER" id="PTHR43033">
    <property type="entry name" value="TRNA(ILE)-LYSIDINE SYNTHASE-RELATED"/>
    <property type="match status" value="1"/>
</dbReference>
<evidence type="ECO:0000256" key="3">
    <source>
        <dbReference type="ARBA" id="ARBA00022741"/>
    </source>
</evidence>
<dbReference type="Gene3D" id="3.40.50.620">
    <property type="entry name" value="HUPs"/>
    <property type="match status" value="1"/>
</dbReference>
<evidence type="ECO:0000313" key="8">
    <source>
        <dbReference type="EMBL" id="MST79034.1"/>
    </source>
</evidence>
<comment type="domain">
    <text evidence="6">The N-terminal region contains the highly conserved SGGXDS motif, predicted to be a P-loop motif involved in ATP binding.</text>
</comment>
<dbReference type="InterPro" id="IPR012094">
    <property type="entry name" value="tRNA_Ile_lys_synt"/>
</dbReference>
<name>A0A844FKE6_9LACO</name>
<dbReference type="SUPFAM" id="SSF52402">
    <property type="entry name" value="Adenine nucleotide alpha hydrolases-like"/>
    <property type="match status" value="1"/>
</dbReference>
<evidence type="ECO:0000256" key="2">
    <source>
        <dbReference type="ARBA" id="ARBA00022694"/>
    </source>
</evidence>
<keyword evidence="4 6" id="KW-0067">ATP-binding</keyword>
<dbReference type="EC" id="6.3.4.19" evidence="6"/>
<evidence type="ECO:0000259" key="7">
    <source>
        <dbReference type="Pfam" id="PF01171"/>
    </source>
</evidence>
<evidence type="ECO:0000256" key="1">
    <source>
        <dbReference type="ARBA" id="ARBA00022598"/>
    </source>
</evidence>
<proteinExistence type="inferred from homology"/>
<keyword evidence="1 6" id="KW-0436">Ligase</keyword>
<dbReference type="HAMAP" id="MF_01161">
    <property type="entry name" value="tRNA_Ile_lys_synt"/>
    <property type="match status" value="1"/>
</dbReference>
<dbReference type="GO" id="GO:0032267">
    <property type="term" value="F:tRNA(Ile)-lysidine synthase activity"/>
    <property type="evidence" value="ECO:0007669"/>
    <property type="project" value="UniProtKB-EC"/>
</dbReference>
<dbReference type="GO" id="GO:0005524">
    <property type="term" value="F:ATP binding"/>
    <property type="evidence" value="ECO:0007669"/>
    <property type="project" value="UniProtKB-UniRule"/>
</dbReference>
<accession>A0A844FKE6</accession>
<evidence type="ECO:0000313" key="9">
    <source>
        <dbReference type="Proteomes" id="UP000452141"/>
    </source>
</evidence>
<comment type="similarity">
    <text evidence="6">Belongs to the tRNA(Ile)-lysidine synthase family.</text>
</comment>
<dbReference type="GO" id="GO:0005737">
    <property type="term" value="C:cytoplasm"/>
    <property type="evidence" value="ECO:0007669"/>
    <property type="project" value="UniProtKB-SubCell"/>
</dbReference>